<sequence length="265" mass="30354">MTFTDVKTYFLGNRAPAVNLSWYELYRLSPAEMRAVRSSLQTFQRGEGTGGDHLSALAARWNEPGYAAAMRLFVQEEEGHAALLGRFMDQQGIPRLETHWLHEVFRSLGRPLGLEHMVRVMLTAEVVATVYYRALHQATFSGLLRQICHRILHDEEMHLVFHSLAIRQWEQGRSRVRAWLGRQFYRGLLAGTALVVYAVSRHTFRAGGYGLGRFVRAIVAEYTRVEQMQQPQGSLAPRVVPDHIGQLLPSKRSLFYLQTLKHRVL</sequence>
<dbReference type="GO" id="GO:0016491">
    <property type="term" value="F:oxidoreductase activity"/>
    <property type="evidence" value="ECO:0007669"/>
    <property type="project" value="InterPro"/>
</dbReference>
<gene>
    <name evidence="1" type="ORF">IC235_05555</name>
</gene>
<evidence type="ECO:0000313" key="1">
    <source>
        <dbReference type="EMBL" id="MBD2767353.1"/>
    </source>
</evidence>
<evidence type="ECO:0000313" key="2">
    <source>
        <dbReference type="Proteomes" id="UP000612233"/>
    </source>
</evidence>
<dbReference type="RefSeq" id="WP_191004175.1">
    <property type="nucleotide sequence ID" value="NZ_JACXAD010000005.1"/>
</dbReference>
<dbReference type="EMBL" id="JACXAD010000005">
    <property type="protein sequence ID" value="MBD2767353.1"/>
    <property type="molecule type" value="Genomic_DNA"/>
</dbReference>
<proteinExistence type="predicted"/>
<dbReference type="CDD" id="cd00657">
    <property type="entry name" value="Ferritin_like"/>
    <property type="match status" value="1"/>
</dbReference>
<dbReference type="AlphaFoldDB" id="A0A927BC93"/>
<keyword evidence="2" id="KW-1185">Reference proteome</keyword>
<dbReference type="InterPro" id="IPR012348">
    <property type="entry name" value="RNR-like"/>
</dbReference>
<comment type="caution">
    <text evidence="1">The sequence shown here is derived from an EMBL/GenBank/DDBJ whole genome shotgun (WGS) entry which is preliminary data.</text>
</comment>
<reference evidence="1" key="1">
    <citation type="submission" date="2020-09" db="EMBL/GenBank/DDBJ databases">
        <authorList>
            <person name="Kim M.K."/>
        </authorList>
    </citation>
    <scope>NUCLEOTIDE SEQUENCE</scope>
    <source>
        <strain evidence="1">BT664</strain>
    </source>
</reference>
<accession>A0A927BC93</accession>
<dbReference type="Gene3D" id="1.10.620.20">
    <property type="entry name" value="Ribonucleotide Reductase, subunit A"/>
    <property type="match status" value="1"/>
</dbReference>
<dbReference type="SUPFAM" id="SSF47240">
    <property type="entry name" value="Ferritin-like"/>
    <property type="match status" value="1"/>
</dbReference>
<dbReference type="Proteomes" id="UP000612233">
    <property type="component" value="Unassembled WGS sequence"/>
</dbReference>
<name>A0A927BC93_9BACT</name>
<protein>
    <submittedName>
        <fullName evidence="1">Ferritin-like domain-containing protein</fullName>
    </submittedName>
</protein>
<organism evidence="1 2">
    <name type="scientific">Hymenobacter montanus</name>
    <dbReference type="NCBI Taxonomy" id="2771359"/>
    <lineage>
        <taxon>Bacteria</taxon>
        <taxon>Pseudomonadati</taxon>
        <taxon>Bacteroidota</taxon>
        <taxon>Cytophagia</taxon>
        <taxon>Cytophagales</taxon>
        <taxon>Hymenobacteraceae</taxon>
        <taxon>Hymenobacter</taxon>
    </lineage>
</organism>
<dbReference type="InterPro" id="IPR009078">
    <property type="entry name" value="Ferritin-like_SF"/>
</dbReference>